<dbReference type="AlphaFoldDB" id="A0A317W2C1"/>
<keyword evidence="4" id="KW-1185">Reference proteome</keyword>
<reference evidence="3 4" key="1">
    <citation type="submission" date="2016-12" db="EMBL/GenBank/DDBJ databases">
        <title>The genomes of Aspergillus section Nigri reveals drivers in fungal speciation.</title>
        <authorList>
            <consortium name="DOE Joint Genome Institute"/>
            <person name="Vesth T.C."/>
            <person name="Nybo J."/>
            <person name="Theobald S."/>
            <person name="Brandl J."/>
            <person name="Frisvad J.C."/>
            <person name="Nielsen K.F."/>
            <person name="Lyhne E.K."/>
            <person name="Kogle M.E."/>
            <person name="Kuo A."/>
            <person name="Riley R."/>
            <person name="Clum A."/>
            <person name="Nolan M."/>
            <person name="Lipzen A."/>
            <person name="Salamov A."/>
            <person name="Henrissat B."/>
            <person name="Wiebenga A."/>
            <person name="De Vries R.P."/>
            <person name="Grigoriev I.V."/>
            <person name="Mortensen U.H."/>
            <person name="Andersen M.R."/>
            <person name="Baker S.E."/>
        </authorList>
    </citation>
    <scope>NUCLEOTIDE SEQUENCE [LARGE SCALE GENOMIC DNA]</scope>
    <source>
        <strain evidence="3 4">CBS 117.55</strain>
    </source>
</reference>
<gene>
    <name evidence="3" type="ORF">BO70DRAFT_397216</name>
</gene>
<dbReference type="PROSITE" id="PS00036">
    <property type="entry name" value="BZIP_BASIC"/>
    <property type="match status" value="1"/>
</dbReference>
<feature type="region of interest" description="Disordered" evidence="1">
    <location>
        <begin position="165"/>
        <end position="198"/>
    </location>
</feature>
<sequence length="198" mass="21851">MSSQVGAEAILARRRMQNRLAQRKRRQKMNERGKRDPKQLSGASHSPEYGSGTMIEQQHSATANHQDAVEDEYFTMLAMPDLSLSNDDDIGQPQGEAQQVQDITILTSNNLVANQLFNEQQILSGMVDPSSTLGSITEDSGDASGWEAYFSNTEGGKKTPVLEVNHRPELENTSTQLDDGSLVDCSSEDRSNRGETYQ</sequence>
<evidence type="ECO:0000256" key="1">
    <source>
        <dbReference type="SAM" id="MobiDB-lite"/>
    </source>
</evidence>
<evidence type="ECO:0000313" key="4">
    <source>
        <dbReference type="Proteomes" id="UP000247233"/>
    </source>
</evidence>
<organism evidence="3 4">
    <name type="scientific">Aspergillus heteromorphus CBS 117.55</name>
    <dbReference type="NCBI Taxonomy" id="1448321"/>
    <lineage>
        <taxon>Eukaryota</taxon>
        <taxon>Fungi</taxon>
        <taxon>Dikarya</taxon>
        <taxon>Ascomycota</taxon>
        <taxon>Pezizomycotina</taxon>
        <taxon>Eurotiomycetes</taxon>
        <taxon>Eurotiomycetidae</taxon>
        <taxon>Eurotiales</taxon>
        <taxon>Aspergillaceae</taxon>
        <taxon>Aspergillus</taxon>
        <taxon>Aspergillus subgen. Circumdati</taxon>
    </lineage>
</organism>
<dbReference type="VEuPathDB" id="FungiDB:BO70DRAFT_397216"/>
<feature type="compositionally biased region" description="Basic residues" evidence="1">
    <location>
        <begin position="12"/>
        <end position="27"/>
    </location>
</feature>
<feature type="region of interest" description="Disordered" evidence="1">
    <location>
        <begin position="1"/>
        <end position="52"/>
    </location>
</feature>
<dbReference type="InterPro" id="IPR004827">
    <property type="entry name" value="bZIP"/>
</dbReference>
<protein>
    <recommendedName>
        <fullName evidence="2">BZIP domain-containing protein</fullName>
    </recommendedName>
</protein>
<dbReference type="GeneID" id="37068919"/>
<feature type="domain" description="BZIP" evidence="2">
    <location>
        <begin position="13"/>
        <end position="28"/>
    </location>
</feature>
<accession>A0A317W2C1</accession>
<dbReference type="RefSeq" id="XP_025398764.1">
    <property type="nucleotide sequence ID" value="XM_025546682.1"/>
</dbReference>
<dbReference type="GO" id="GO:0003700">
    <property type="term" value="F:DNA-binding transcription factor activity"/>
    <property type="evidence" value="ECO:0007669"/>
    <property type="project" value="InterPro"/>
</dbReference>
<evidence type="ECO:0000313" key="3">
    <source>
        <dbReference type="EMBL" id="PWY79741.1"/>
    </source>
</evidence>
<feature type="compositionally biased region" description="Basic and acidic residues" evidence="1">
    <location>
        <begin position="187"/>
        <end position="198"/>
    </location>
</feature>
<comment type="caution">
    <text evidence="3">The sequence shown here is derived from an EMBL/GenBank/DDBJ whole genome shotgun (WGS) entry which is preliminary data.</text>
</comment>
<dbReference type="Proteomes" id="UP000247233">
    <property type="component" value="Unassembled WGS sequence"/>
</dbReference>
<proteinExistence type="predicted"/>
<evidence type="ECO:0000259" key="2">
    <source>
        <dbReference type="PROSITE" id="PS00036"/>
    </source>
</evidence>
<dbReference type="EMBL" id="MSFL01000015">
    <property type="protein sequence ID" value="PWY79741.1"/>
    <property type="molecule type" value="Genomic_DNA"/>
</dbReference>
<name>A0A317W2C1_9EURO</name>
<feature type="compositionally biased region" description="Basic and acidic residues" evidence="1">
    <location>
        <begin position="28"/>
        <end position="38"/>
    </location>
</feature>